<evidence type="ECO:0000313" key="8">
    <source>
        <dbReference type="EMBL" id="SCY63569.1"/>
    </source>
</evidence>
<dbReference type="SMART" id="SM01204">
    <property type="entry name" value="FIST_C"/>
    <property type="match status" value="1"/>
</dbReference>
<dbReference type="Pfam" id="PF08495">
    <property type="entry name" value="FIST"/>
    <property type="match status" value="1"/>
</dbReference>
<evidence type="ECO:0000259" key="6">
    <source>
        <dbReference type="SMART" id="SM00897"/>
    </source>
</evidence>
<accession>A0A0P9EFM1</accession>
<keyword evidence="3" id="KW-0812">Transmembrane</keyword>
<dbReference type="OrthoDB" id="9770435at2"/>
<evidence type="ECO:0000256" key="5">
    <source>
        <dbReference type="ARBA" id="ARBA00023136"/>
    </source>
</evidence>
<comment type="subcellular location">
    <subcellularLocation>
        <location evidence="1">Cell membrane</location>
        <topology evidence="1">Multi-pass membrane protein</topology>
    </subcellularLocation>
</comment>
<evidence type="ECO:0000256" key="2">
    <source>
        <dbReference type="ARBA" id="ARBA00022475"/>
    </source>
</evidence>
<dbReference type="RefSeq" id="WP_054965475.1">
    <property type="nucleotide sequence ID" value="NZ_FMUN01000009.1"/>
</dbReference>
<dbReference type="InterPro" id="IPR013702">
    <property type="entry name" value="FIST_domain_N"/>
</dbReference>
<dbReference type="AlphaFoldDB" id="A0A0P9EFM1"/>
<dbReference type="STRING" id="381306.AN478_04800"/>
<evidence type="ECO:0000259" key="7">
    <source>
        <dbReference type="SMART" id="SM01204"/>
    </source>
</evidence>
<dbReference type="InterPro" id="IPR016741">
    <property type="entry name" value="UCP018953"/>
</dbReference>
<dbReference type="SMART" id="SM00897">
    <property type="entry name" value="FIST"/>
    <property type="match status" value="1"/>
</dbReference>
<dbReference type="InterPro" id="IPR019494">
    <property type="entry name" value="FIST_C"/>
</dbReference>
<dbReference type="EMBL" id="FMUN01000009">
    <property type="protein sequence ID" value="SCY63569.1"/>
    <property type="molecule type" value="Genomic_DNA"/>
</dbReference>
<keyword evidence="2" id="KW-1003">Cell membrane</keyword>
<organism evidence="8 9">
    <name type="scientific">Thiohalorhabdus denitrificans</name>
    <dbReference type="NCBI Taxonomy" id="381306"/>
    <lineage>
        <taxon>Bacteria</taxon>
        <taxon>Pseudomonadati</taxon>
        <taxon>Pseudomonadota</taxon>
        <taxon>Gammaproteobacteria</taxon>
        <taxon>Thiohalorhabdales</taxon>
        <taxon>Thiohalorhabdaceae</taxon>
        <taxon>Thiohalorhabdus</taxon>
    </lineage>
</organism>
<keyword evidence="4" id="KW-1133">Transmembrane helix</keyword>
<gene>
    <name evidence="8" type="ORF">SAMN05661077_2769</name>
</gene>
<keyword evidence="9" id="KW-1185">Reference proteome</keyword>
<reference evidence="9" key="1">
    <citation type="submission" date="2016-10" db="EMBL/GenBank/DDBJ databases">
        <authorList>
            <person name="Varghese N."/>
        </authorList>
    </citation>
    <scope>NUCLEOTIDE SEQUENCE [LARGE SCALE GENOMIC DNA]</scope>
    <source>
        <strain evidence="9">HL 19</strain>
    </source>
</reference>
<proteinExistence type="predicted"/>
<evidence type="ECO:0000313" key="9">
    <source>
        <dbReference type="Proteomes" id="UP000183104"/>
    </source>
</evidence>
<dbReference type="PANTHER" id="PTHR14939">
    <property type="entry name" value="F-BOX ONLY PROTEIN 22"/>
    <property type="match status" value="1"/>
</dbReference>
<name>A0A0P9EFM1_9GAMM</name>
<evidence type="ECO:0000256" key="4">
    <source>
        <dbReference type="ARBA" id="ARBA00022989"/>
    </source>
</evidence>
<protein>
    <submittedName>
        <fullName evidence="8">Small ligand-binding sensory domain FIST</fullName>
    </submittedName>
</protein>
<dbReference type="Pfam" id="PF10442">
    <property type="entry name" value="FIST_C"/>
    <property type="match status" value="1"/>
</dbReference>
<dbReference type="PANTHER" id="PTHR14939:SF5">
    <property type="entry name" value="F-BOX ONLY PROTEIN 22"/>
    <property type="match status" value="1"/>
</dbReference>
<dbReference type="GO" id="GO:0005886">
    <property type="term" value="C:plasma membrane"/>
    <property type="evidence" value="ECO:0007669"/>
    <property type="project" value="UniProtKB-SubCell"/>
</dbReference>
<sequence length="373" mass="40031">MERFRAGHAGGALWRDAADSCLRQVGELPADANLGFVYITDDWSDEFAAIVDYLKAHTGIEQWVGTLGAGVCGSGQEYHLMPAMSVLVATFPPDAVRLLPTQREDLSDLRAELGSWYQGHAAVRGVVHGDPRNAEVPELIGRLAAELPDGFLVGGLTSTRRRAYPQAVGPVTEGGLSGVLLTEEVPVVTGLTQGCTPIGPRREITSCDGNALIELDGRPALDAFYEDIGELLARDLNKAAGYIFAGFPQGGADSGDYLVRNLVGVNEAKKVVGVGEEVSEGQEIMFCRRDGNTAREDLIRMVREVRERAGGDARGALYFSCVGRGASLFGEDSNELRLVRQELGDVPLAGFFCNGEIHDSRLYGYTGVLALFP</sequence>
<evidence type="ECO:0000256" key="3">
    <source>
        <dbReference type="ARBA" id="ARBA00022692"/>
    </source>
</evidence>
<keyword evidence="5" id="KW-0472">Membrane</keyword>
<evidence type="ECO:0000256" key="1">
    <source>
        <dbReference type="ARBA" id="ARBA00004651"/>
    </source>
</evidence>
<feature type="domain" description="FIST C-domain" evidence="7">
    <location>
        <begin position="220"/>
        <end position="360"/>
    </location>
</feature>
<dbReference type="PIRSF" id="PIRSF018953">
    <property type="entry name" value="UCP018953"/>
    <property type="match status" value="1"/>
</dbReference>
<feature type="domain" description="FIST" evidence="6">
    <location>
        <begin position="31"/>
        <end position="219"/>
    </location>
</feature>
<dbReference type="PATRIC" id="fig|381306.5.peg.1455"/>
<dbReference type="Proteomes" id="UP000183104">
    <property type="component" value="Unassembled WGS sequence"/>
</dbReference>